<evidence type="ECO:0000313" key="3">
    <source>
        <dbReference type="Proteomes" id="UP001224775"/>
    </source>
</evidence>
<dbReference type="GO" id="GO:0006364">
    <property type="term" value="P:rRNA processing"/>
    <property type="evidence" value="ECO:0007669"/>
    <property type="project" value="TreeGrafter"/>
</dbReference>
<comment type="similarity">
    <text evidence="1">Belongs to the bystin family.</text>
</comment>
<dbReference type="PANTHER" id="PTHR12821">
    <property type="entry name" value="BYSTIN"/>
    <property type="match status" value="1"/>
</dbReference>
<reference evidence="2" key="1">
    <citation type="submission" date="2023-06" db="EMBL/GenBank/DDBJ databases">
        <title>Survivors Of The Sea: Transcriptome response of Skeletonema marinoi to long-term dormancy.</title>
        <authorList>
            <person name="Pinder M.I.M."/>
            <person name="Kourtchenko O."/>
            <person name="Robertson E.K."/>
            <person name="Larsson T."/>
            <person name="Maumus F."/>
            <person name="Osuna-Cruz C.M."/>
            <person name="Vancaester E."/>
            <person name="Stenow R."/>
            <person name="Vandepoele K."/>
            <person name="Ploug H."/>
            <person name="Bruchert V."/>
            <person name="Godhe A."/>
            <person name="Topel M."/>
        </authorList>
    </citation>
    <scope>NUCLEOTIDE SEQUENCE</scope>
    <source>
        <strain evidence="2">R05AC</strain>
    </source>
</reference>
<evidence type="ECO:0000256" key="1">
    <source>
        <dbReference type="ARBA" id="ARBA00007114"/>
    </source>
</evidence>
<organism evidence="2 3">
    <name type="scientific">Skeletonema marinoi</name>
    <dbReference type="NCBI Taxonomy" id="267567"/>
    <lineage>
        <taxon>Eukaryota</taxon>
        <taxon>Sar</taxon>
        <taxon>Stramenopiles</taxon>
        <taxon>Ochrophyta</taxon>
        <taxon>Bacillariophyta</taxon>
        <taxon>Coscinodiscophyceae</taxon>
        <taxon>Thalassiosirophycidae</taxon>
        <taxon>Thalassiosirales</taxon>
        <taxon>Skeletonemataceae</taxon>
        <taxon>Skeletonema</taxon>
        <taxon>Skeletonema marinoi-dohrnii complex</taxon>
    </lineage>
</organism>
<feature type="non-terminal residue" evidence="2">
    <location>
        <position position="1"/>
    </location>
</feature>
<accession>A0AAD8YEE6</accession>
<dbReference type="Proteomes" id="UP001224775">
    <property type="component" value="Unassembled WGS sequence"/>
</dbReference>
<keyword evidence="3" id="KW-1185">Reference proteome</keyword>
<sequence>GCTLREAVIVASVLQRVSIPVHHSALAIHKLAQMNEYNGAASIFIKTLLNRSIRSLLQ</sequence>
<dbReference type="AlphaFoldDB" id="A0AAD8YEE6"/>
<name>A0AAD8YEE6_9STRA</name>
<protein>
    <submittedName>
        <fullName evidence="2">Bystin</fullName>
    </submittedName>
</protein>
<dbReference type="PANTHER" id="PTHR12821:SF0">
    <property type="entry name" value="BYSTIN"/>
    <property type="match status" value="1"/>
</dbReference>
<comment type="caution">
    <text evidence="2">The sequence shown here is derived from an EMBL/GenBank/DDBJ whole genome shotgun (WGS) entry which is preliminary data.</text>
</comment>
<dbReference type="Pfam" id="PF05291">
    <property type="entry name" value="Bystin"/>
    <property type="match status" value="1"/>
</dbReference>
<dbReference type="EMBL" id="JATAAI010000008">
    <property type="protein sequence ID" value="KAK1744049.1"/>
    <property type="molecule type" value="Genomic_DNA"/>
</dbReference>
<dbReference type="GO" id="GO:0030515">
    <property type="term" value="F:snoRNA binding"/>
    <property type="evidence" value="ECO:0007669"/>
    <property type="project" value="TreeGrafter"/>
</dbReference>
<dbReference type="GO" id="GO:0005730">
    <property type="term" value="C:nucleolus"/>
    <property type="evidence" value="ECO:0007669"/>
    <property type="project" value="TreeGrafter"/>
</dbReference>
<dbReference type="GO" id="GO:0030688">
    <property type="term" value="C:preribosome, small subunit precursor"/>
    <property type="evidence" value="ECO:0007669"/>
    <property type="project" value="TreeGrafter"/>
</dbReference>
<dbReference type="InterPro" id="IPR007955">
    <property type="entry name" value="Bystin"/>
</dbReference>
<proteinExistence type="inferred from homology"/>
<evidence type="ECO:0000313" key="2">
    <source>
        <dbReference type="EMBL" id="KAK1744049.1"/>
    </source>
</evidence>
<gene>
    <name evidence="2" type="ORF">QTG54_005646</name>
</gene>
<dbReference type="GO" id="GO:0005737">
    <property type="term" value="C:cytoplasm"/>
    <property type="evidence" value="ECO:0007669"/>
    <property type="project" value="TreeGrafter"/>
</dbReference>